<proteinExistence type="predicted"/>
<dbReference type="EMBL" id="BQNB010015834">
    <property type="protein sequence ID" value="GJT44680.1"/>
    <property type="molecule type" value="Genomic_DNA"/>
</dbReference>
<organism evidence="1 2">
    <name type="scientific">Tanacetum coccineum</name>
    <dbReference type="NCBI Taxonomy" id="301880"/>
    <lineage>
        <taxon>Eukaryota</taxon>
        <taxon>Viridiplantae</taxon>
        <taxon>Streptophyta</taxon>
        <taxon>Embryophyta</taxon>
        <taxon>Tracheophyta</taxon>
        <taxon>Spermatophyta</taxon>
        <taxon>Magnoliopsida</taxon>
        <taxon>eudicotyledons</taxon>
        <taxon>Gunneridae</taxon>
        <taxon>Pentapetalae</taxon>
        <taxon>asterids</taxon>
        <taxon>campanulids</taxon>
        <taxon>Asterales</taxon>
        <taxon>Asteraceae</taxon>
        <taxon>Asteroideae</taxon>
        <taxon>Anthemideae</taxon>
        <taxon>Anthemidinae</taxon>
        <taxon>Tanacetum</taxon>
    </lineage>
</organism>
<accession>A0ABQ5DZW5</accession>
<sequence>MLVPSSQLATPSFVPSSKPIFHVHRWPIVTLLYDSNYHRTRFRIEPTRPFVCFFYDLVGLWWGYAVKKDLLYRLPQISLYCARSIVNVSPALGAVSIGKAWKNFFISLNSLSASSV</sequence>
<reference evidence="1" key="1">
    <citation type="journal article" date="2022" name="Int. J. Mol. Sci.">
        <title>Draft Genome of Tanacetum Coccineum: Genomic Comparison of Closely Related Tanacetum-Family Plants.</title>
        <authorList>
            <person name="Yamashiro T."/>
            <person name="Shiraishi A."/>
            <person name="Nakayama K."/>
            <person name="Satake H."/>
        </authorList>
    </citation>
    <scope>NUCLEOTIDE SEQUENCE</scope>
</reference>
<reference evidence="1" key="2">
    <citation type="submission" date="2022-01" db="EMBL/GenBank/DDBJ databases">
        <authorList>
            <person name="Yamashiro T."/>
            <person name="Shiraishi A."/>
            <person name="Satake H."/>
            <person name="Nakayama K."/>
        </authorList>
    </citation>
    <scope>NUCLEOTIDE SEQUENCE</scope>
</reference>
<protein>
    <submittedName>
        <fullName evidence="1">Uncharacterized protein</fullName>
    </submittedName>
</protein>
<evidence type="ECO:0000313" key="2">
    <source>
        <dbReference type="Proteomes" id="UP001151760"/>
    </source>
</evidence>
<evidence type="ECO:0000313" key="1">
    <source>
        <dbReference type="EMBL" id="GJT44680.1"/>
    </source>
</evidence>
<dbReference type="Proteomes" id="UP001151760">
    <property type="component" value="Unassembled WGS sequence"/>
</dbReference>
<comment type="caution">
    <text evidence="1">The sequence shown here is derived from an EMBL/GenBank/DDBJ whole genome shotgun (WGS) entry which is preliminary data.</text>
</comment>
<name>A0ABQ5DZW5_9ASTR</name>
<keyword evidence="2" id="KW-1185">Reference proteome</keyword>
<gene>
    <name evidence="1" type="ORF">Tco_0953395</name>
</gene>